<dbReference type="GO" id="GO:0046872">
    <property type="term" value="F:metal ion binding"/>
    <property type="evidence" value="ECO:0007669"/>
    <property type="project" value="UniProtKB-KW"/>
</dbReference>
<sequence length="277" mass="29819">MTMSKLIITAALVGAEVTREQTPYLPLSPREIADEARRVCEAGASIVHLHMRDASGVSSQDKDLFAEAISYIRAETDLIVQVSTGGAVGMTAETRVQPVSLSPEMASLSTGTVNFGEEVFANPLPMVRTFARACHTYGVKPEIEVFDSGMVTSALALVREGLLREPLHFNFVLGVPGGMAAAAKNLIFLLDLIPPGSTWTVSAVGRHQLPLNTLGILLGGHVRTGLEDNIYFTKGVLAKGNAPLVERITRLARELGRPLAKPEEAREILGLKRREVL</sequence>
<name>A0A8S0X569_9FIRM</name>
<evidence type="ECO:0000313" key="6">
    <source>
        <dbReference type="EMBL" id="CEJ08841.1"/>
    </source>
</evidence>
<comment type="cofactor">
    <cofactor evidence="1">
        <name>Zn(2+)</name>
        <dbReference type="ChEBI" id="CHEBI:29105"/>
    </cofactor>
</comment>
<evidence type="ECO:0000256" key="3">
    <source>
        <dbReference type="ARBA" id="ARBA00022723"/>
    </source>
</evidence>
<dbReference type="PANTHER" id="PTHR37418">
    <property type="entry name" value="3-KETO-5-AMINOHEXANOATE CLEAVAGE ENZYME-RELATED"/>
    <property type="match status" value="1"/>
</dbReference>
<dbReference type="GO" id="GO:0050291">
    <property type="term" value="F:sphingosine N-acyltransferase activity"/>
    <property type="evidence" value="ECO:0007669"/>
    <property type="project" value="UniProtKB-EC"/>
</dbReference>
<keyword evidence="2 5" id="KW-0808">Transferase</keyword>
<protein>
    <submittedName>
        <fullName evidence="6">3-keto-5-aminohexanoate cleavage enzyme</fullName>
        <ecNumber evidence="6">2.-.-.-</ecNumber>
    </submittedName>
    <submittedName>
        <fullName evidence="5">Sphingosine N-acyltransferase</fullName>
        <ecNumber evidence="5">2.3.1.24</ecNumber>
    </submittedName>
</protein>
<dbReference type="Proteomes" id="UP001071230">
    <property type="component" value="Unassembled WGS sequence"/>
</dbReference>
<accession>A0A8S0X569</accession>
<evidence type="ECO:0000256" key="4">
    <source>
        <dbReference type="ARBA" id="ARBA00022833"/>
    </source>
</evidence>
<reference evidence="5" key="2">
    <citation type="submission" date="2020-01" db="EMBL/GenBank/DDBJ databases">
        <authorList>
            <person name="Hornung B."/>
        </authorList>
    </citation>
    <scope>NUCLEOTIDE SEQUENCE</scope>
    <source>
        <strain evidence="5">PacBioINE</strain>
    </source>
</reference>
<dbReference type="EC" id="2.-.-.-" evidence="6"/>
<dbReference type="EMBL" id="LR746496">
    <property type="protein sequence ID" value="CAA7601410.1"/>
    <property type="molecule type" value="Genomic_DNA"/>
</dbReference>
<dbReference type="EC" id="2.3.1.24" evidence="5"/>
<dbReference type="Pfam" id="PF05853">
    <property type="entry name" value="BKACE"/>
    <property type="match status" value="1"/>
</dbReference>
<evidence type="ECO:0000256" key="2">
    <source>
        <dbReference type="ARBA" id="ARBA00022679"/>
    </source>
</evidence>
<reference evidence="6" key="1">
    <citation type="submission" date="2014-11" db="EMBL/GenBank/DDBJ databases">
        <authorList>
            <person name="Hornung B.V."/>
        </authorList>
    </citation>
    <scope>NUCLEOTIDE SEQUENCE</scope>
    <source>
        <strain evidence="6">INE</strain>
    </source>
</reference>
<keyword evidence="5" id="KW-0012">Acyltransferase</keyword>
<dbReference type="SUPFAM" id="SSF51395">
    <property type="entry name" value="FMN-linked oxidoreductases"/>
    <property type="match status" value="1"/>
</dbReference>
<keyword evidence="7" id="KW-1185">Reference proteome</keyword>
<dbReference type="KEGG" id="aacx:DEACI_2076"/>
<gene>
    <name evidence="5" type="ORF">DEACI_2076</name>
    <name evidence="6" type="ORF">DEACI_3322</name>
</gene>
<dbReference type="InterPro" id="IPR008567">
    <property type="entry name" value="BKACE"/>
</dbReference>
<dbReference type="EMBL" id="CDGJ01000096">
    <property type="protein sequence ID" value="CEJ08841.1"/>
    <property type="molecule type" value="Genomic_DNA"/>
</dbReference>
<evidence type="ECO:0000313" key="5">
    <source>
        <dbReference type="EMBL" id="CAA7601410.1"/>
    </source>
</evidence>
<evidence type="ECO:0000313" key="7">
    <source>
        <dbReference type="Proteomes" id="UP001071230"/>
    </source>
</evidence>
<dbReference type="GO" id="GO:0043720">
    <property type="term" value="F:3-keto-5-aminohexanoate cleavage activity"/>
    <property type="evidence" value="ECO:0007669"/>
    <property type="project" value="InterPro"/>
</dbReference>
<proteinExistence type="predicted"/>
<dbReference type="Gene3D" id="3.20.20.70">
    <property type="entry name" value="Aldolase class I"/>
    <property type="match status" value="1"/>
</dbReference>
<evidence type="ECO:0000256" key="1">
    <source>
        <dbReference type="ARBA" id="ARBA00001947"/>
    </source>
</evidence>
<dbReference type="InterPro" id="IPR013785">
    <property type="entry name" value="Aldolase_TIM"/>
</dbReference>
<dbReference type="PANTHER" id="PTHR37418:SF2">
    <property type="entry name" value="3-KETO-5-AMINOHEXANOATE CLEAVAGE ENZYME"/>
    <property type="match status" value="1"/>
</dbReference>
<keyword evidence="3" id="KW-0479">Metal-binding</keyword>
<dbReference type="AlphaFoldDB" id="A0A8S0X569"/>
<organism evidence="5">
    <name type="scientific">Acididesulfobacillus acetoxydans</name>
    <dbReference type="NCBI Taxonomy" id="1561005"/>
    <lineage>
        <taxon>Bacteria</taxon>
        <taxon>Bacillati</taxon>
        <taxon>Bacillota</taxon>
        <taxon>Clostridia</taxon>
        <taxon>Eubacteriales</taxon>
        <taxon>Peptococcaceae</taxon>
        <taxon>Acididesulfobacillus</taxon>
    </lineage>
</organism>
<keyword evidence="4" id="KW-0862">Zinc</keyword>
<dbReference type="RefSeq" id="WP_338077736.1">
    <property type="nucleotide sequence ID" value="NZ_CDGJ01000096.1"/>
</dbReference>
<dbReference type="Proteomes" id="UP000836597">
    <property type="component" value="Chromosome"/>
</dbReference>